<dbReference type="InterPro" id="IPR001279">
    <property type="entry name" value="Metallo-B-lactamas"/>
</dbReference>
<evidence type="ECO:0000259" key="1">
    <source>
        <dbReference type="Pfam" id="PF00753"/>
    </source>
</evidence>
<dbReference type="InterPro" id="IPR052195">
    <property type="entry name" value="Bact_Alkyl/Aryl-Sulfatase"/>
</dbReference>
<proteinExistence type="predicted"/>
<dbReference type="InterPro" id="IPR038536">
    <property type="entry name" value="Alkyl/aryl-sulf_dimr_sf"/>
</dbReference>
<reference evidence="3 4" key="1">
    <citation type="submission" date="2022-09" db="EMBL/GenBank/DDBJ databases">
        <title>Draft genome of isolate Be4.</title>
        <authorList>
            <person name="Sanchez-Castro I."/>
            <person name="Martinez-Rodriguez P."/>
            <person name="Descostes M."/>
            <person name="Merroun M."/>
        </authorList>
    </citation>
    <scope>NUCLEOTIDE SEQUENCE [LARGE SCALE GENOMIC DNA]</scope>
    <source>
        <strain evidence="3 4">Be4</strain>
    </source>
</reference>
<dbReference type="InterPro" id="IPR029228">
    <property type="entry name" value="Alkyl_sulf_dimr"/>
</dbReference>
<accession>A0ABT2PN75</accession>
<dbReference type="PANTHER" id="PTHR43223:SF2">
    <property type="entry name" value="METALLO-BETA-LACTAMASE DOMAIN-CONTAINING PROTEIN"/>
    <property type="match status" value="1"/>
</dbReference>
<evidence type="ECO:0000259" key="2">
    <source>
        <dbReference type="Pfam" id="PF14863"/>
    </source>
</evidence>
<evidence type="ECO:0000313" key="3">
    <source>
        <dbReference type="EMBL" id="MCT9810667.1"/>
    </source>
</evidence>
<dbReference type="Proteomes" id="UP001525968">
    <property type="component" value="Unassembled WGS sequence"/>
</dbReference>
<dbReference type="Pfam" id="PF00753">
    <property type="entry name" value="Lactamase_B"/>
    <property type="match status" value="1"/>
</dbReference>
<dbReference type="PANTHER" id="PTHR43223">
    <property type="entry name" value="ALKYL/ARYL-SULFATASE"/>
    <property type="match status" value="1"/>
</dbReference>
<feature type="domain" description="Alkyl sulfatase dimerisation" evidence="2">
    <location>
        <begin position="267"/>
        <end position="404"/>
    </location>
</feature>
<dbReference type="Pfam" id="PF14863">
    <property type="entry name" value="Alkyl_sulf_dimr"/>
    <property type="match status" value="1"/>
</dbReference>
<dbReference type="Gene3D" id="3.60.15.10">
    <property type="entry name" value="Ribonuclease Z/Hydroxyacylglutathione hydrolase-like"/>
    <property type="match status" value="1"/>
</dbReference>
<dbReference type="EMBL" id="JAODYH010000004">
    <property type="protein sequence ID" value="MCT9810667.1"/>
    <property type="molecule type" value="Genomic_DNA"/>
</dbReference>
<name>A0ABT2PN75_9BURK</name>
<dbReference type="Gene3D" id="1.25.40.880">
    <property type="entry name" value="Alkyl sulfatase, dimerisation domain"/>
    <property type="match status" value="1"/>
</dbReference>
<keyword evidence="4" id="KW-1185">Reference proteome</keyword>
<dbReference type="SUPFAM" id="SSF56281">
    <property type="entry name" value="Metallo-hydrolase/oxidoreductase"/>
    <property type="match status" value="1"/>
</dbReference>
<protein>
    <submittedName>
        <fullName evidence="3">MBL fold metallo-hydrolase</fullName>
    </submittedName>
</protein>
<feature type="domain" description="Metallo-beta-lactamase" evidence="1">
    <location>
        <begin position="29"/>
        <end position="222"/>
    </location>
</feature>
<gene>
    <name evidence="3" type="ORF">N0K08_08480</name>
</gene>
<sequence length="411" mass="44768">MSLASDEKSPLRTGSGAQAIAPGLWVLHGQGQSFVAETSAGLVVVDAGPGGKPTDAMIAALRGCSDAPVHALCYSHGHIGYNAGVPQWLAHAAERGEPAPRLIAHRNVPRRYARYRETQALQQHLAEIQFRLPTGSFDIVLHDPMELFDELLVIGEGEGRVELRWAPAETDCGIAVWCPTQRVLYGGPAVIDSIPNVGTPLRTLRDTVRWADTLQALAALKPDQLVREFGSTLDGEQAQRVLAHTARALRWLRAEVVRRMNQGLDEREILASMDYPAELFGTPWMRPVYGDPSYIVRDIYRSENGWWDRNPTTLHPAAPDAVARAQAAAITDKAAVLAQARQLAASGELQLALHVIDLLALAEGPAPEIAQAKALKAGWLRERVAQVPSYVSRSLYKNGAAQIERSLEPAR</sequence>
<evidence type="ECO:0000313" key="4">
    <source>
        <dbReference type="Proteomes" id="UP001525968"/>
    </source>
</evidence>
<dbReference type="RefSeq" id="WP_261499777.1">
    <property type="nucleotide sequence ID" value="NZ_JAODYH010000004.1"/>
</dbReference>
<dbReference type="InterPro" id="IPR036866">
    <property type="entry name" value="RibonucZ/Hydroxyglut_hydro"/>
</dbReference>
<comment type="caution">
    <text evidence="3">The sequence shown here is derived from an EMBL/GenBank/DDBJ whole genome shotgun (WGS) entry which is preliminary data.</text>
</comment>
<organism evidence="3 4">
    <name type="scientific">Acidovorax bellezanensis</name>
    <dbReference type="NCBI Taxonomy" id="2976702"/>
    <lineage>
        <taxon>Bacteria</taxon>
        <taxon>Pseudomonadati</taxon>
        <taxon>Pseudomonadota</taxon>
        <taxon>Betaproteobacteria</taxon>
        <taxon>Burkholderiales</taxon>
        <taxon>Comamonadaceae</taxon>
        <taxon>Acidovorax</taxon>
    </lineage>
</organism>